<gene>
    <name evidence="9" type="primary">atpC</name>
    <name evidence="11" type="ORF">DRV84_07995</name>
</gene>
<comment type="caution">
    <text evidence="11">The sequence shown here is derived from an EMBL/GenBank/DDBJ whole genome shotgun (WGS) entry which is preliminary data.</text>
</comment>
<dbReference type="NCBIfam" id="TIGR03166">
    <property type="entry name" value="alt_F1F0_F1_eps"/>
    <property type="match status" value="1"/>
</dbReference>
<dbReference type="Pfam" id="PF02823">
    <property type="entry name" value="ATP-synt_DE_N"/>
    <property type="match status" value="1"/>
</dbReference>
<evidence type="ECO:0000313" key="12">
    <source>
        <dbReference type="Proteomes" id="UP000257131"/>
    </source>
</evidence>
<keyword evidence="8 9" id="KW-0139">CF(1)</keyword>
<dbReference type="GO" id="GO:0005524">
    <property type="term" value="F:ATP binding"/>
    <property type="evidence" value="ECO:0007669"/>
    <property type="project" value="UniProtKB-UniRule"/>
</dbReference>
<dbReference type="InterPro" id="IPR020546">
    <property type="entry name" value="ATP_synth_F1_dsu/esu_N"/>
</dbReference>
<keyword evidence="12" id="KW-1185">Reference proteome</keyword>
<keyword evidence="9" id="KW-0066">ATP synthesis</keyword>
<dbReference type="HAMAP" id="MF_00530">
    <property type="entry name" value="ATP_synth_epsil_bac"/>
    <property type="match status" value="1"/>
</dbReference>
<dbReference type="InterPro" id="IPR036771">
    <property type="entry name" value="ATPsynth_dsu/esu_N"/>
</dbReference>
<evidence type="ECO:0000256" key="6">
    <source>
        <dbReference type="ARBA" id="ARBA00023065"/>
    </source>
</evidence>
<dbReference type="GO" id="GO:0005886">
    <property type="term" value="C:plasma membrane"/>
    <property type="evidence" value="ECO:0007669"/>
    <property type="project" value="UniProtKB-SubCell"/>
</dbReference>
<dbReference type="InterPro" id="IPR001469">
    <property type="entry name" value="ATP_synth_F1_dsu/esu"/>
</dbReference>
<dbReference type="NCBIfam" id="NF004871">
    <property type="entry name" value="PRK06228.1"/>
    <property type="match status" value="1"/>
</dbReference>
<dbReference type="Proteomes" id="UP000257131">
    <property type="component" value="Unassembled WGS sequence"/>
</dbReference>
<dbReference type="AlphaFoldDB" id="A0A3D9BVG7"/>
<comment type="function">
    <text evidence="1 9">Produces ATP from ADP in the presence of a proton gradient across the membrane.</text>
</comment>
<evidence type="ECO:0000256" key="1">
    <source>
        <dbReference type="ARBA" id="ARBA00003543"/>
    </source>
</evidence>
<evidence type="ECO:0000256" key="2">
    <source>
        <dbReference type="ARBA" id="ARBA00004184"/>
    </source>
</evidence>
<evidence type="ECO:0000256" key="8">
    <source>
        <dbReference type="ARBA" id="ARBA00023196"/>
    </source>
</evidence>
<name>A0A3D9BVG7_9RHOB</name>
<evidence type="ECO:0000313" key="11">
    <source>
        <dbReference type="EMBL" id="REC57376.1"/>
    </source>
</evidence>
<keyword evidence="5 9" id="KW-0375">Hydrogen ion transport</keyword>
<dbReference type="RefSeq" id="WP_115979362.1">
    <property type="nucleotide sequence ID" value="NZ_QOHR01000007.1"/>
</dbReference>
<sequence length="130" mass="14760">MRLEVVTPMRVRLDRAVRRIVAEAPDGHFGMWPGHGDFVTELVPGILVFETEEGAERFLAVHSGTLVKWGDHVRVAVQAAIEGDDLARLRDRVETEFRRQDEDEREARAALARLEASMIRRFQDLEGQGP</sequence>
<dbReference type="GO" id="GO:0012505">
    <property type="term" value="C:endomembrane system"/>
    <property type="evidence" value="ECO:0007669"/>
    <property type="project" value="UniProtKB-SubCell"/>
</dbReference>
<evidence type="ECO:0000256" key="5">
    <source>
        <dbReference type="ARBA" id="ARBA00022781"/>
    </source>
</evidence>
<evidence type="ECO:0000256" key="4">
    <source>
        <dbReference type="ARBA" id="ARBA00022448"/>
    </source>
</evidence>
<dbReference type="CDD" id="cd12152">
    <property type="entry name" value="F1-ATPase_delta"/>
    <property type="match status" value="1"/>
</dbReference>
<evidence type="ECO:0000256" key="7">
    <source>
        <dbReference type="ARBA" id="ARBA00023136"/>
    </source>
</evidence>
<dbReference type="OrthoDB" id="272739at2"/>
<dbReference type="GO" id="GO:0045259">
    <property type="term" value="C:proton-transporting ATP synthase complex"/>
    <property type="evidence" value="ECO:0007669"/>
    <property type="project" value="UniProtKB-KW"/>
</dbReference>
<reference evidence="11 12" key="1">
    <citation type="journal article" date="2017" name="Int. J. Syst. Evol. Microbiol.">
        <title>Rhodosalinus sediminis gen. nov., sp. nov., isolated from marine saltern.</title>
        <authorList>
            <person name="Guo L.Y."/>
            <person name="Ling S.K."/>
            <person name="Li C.M."/>
            <person name="Chen G.J."/>
            <person name="Du Z.J."/>
        </authorList>
    </citation>
    <scope>NUCLEOTIDE SEQUENCE [LARGE SCALE GENOMIC DNA]</scope>
    <source>
        <strain evidence="11 12">WDN1C137</strain>
    </source>
</reference>
<evidence type="ECO:0000256" key="3">
    <source>
        <dbReference type="ARBA" id="ARBA00005712"/>
    </source>
</evidence>
<evidence type="ECO:0000259" key="10">
    <source>
        <dbReference type="Pfam" id="PF02823"/>
    </source>
</evidence>
<evidence type="ECO:0000256" key="9">
    <source>
        <dbReference type="HAMAP-Rule" id="MF_00530"/>
    </source>
</evidence>
<organism evidence="11 12">
    <name type="scientific">Rhodosalinus sediminis</name>
    <dbReference type="NCBI Taxonomy" id="1940533"/>
    <lineage>
        <taxon>Bacteria</taxon>
        <taxon>Pseudomonadati</taxon>
        <taxon>Pseudomonadota</taxon>
        <taxon>Alphaproteobacteria</taxon>
        <taxon>Rhodobacterales</taxon>
        <taxon>Paracoccaceae</taxon>
        <taxon>Rhodosalinus</taxon>
    </lineage>
</organism>
<keyword evidence="9" id="KW-1003">Cell membrane</keyword>
<keyword evidence="6 9" id="KW-0406">Ion transport</keyword>
<dbReference type="GO" id="GO:0046933">
    <property type="term" value="F:proton-transporting ATP synthase activity, rotational mechanism"/>
    <property type="evidence" value="ECO:0007669"/>
    <property type="project" value="UniProtKB-UniRule"/>
</dbReference>
<comment type="subcellular location">
    <subcellularLocation>
        <location evidence="9">Cell membrane</location>
        <topology evidence="9">Peripheral membrane protein</topology>
    </subcellularLocation>
    <subcellularLocation>
        <location evidence="2">Endomembrane system</location>
        <topology evidence="2">Peripheral membrane protein</topology>
    </subcellularLocation>
</comment>
<dbReference type="SUPFAM" id="SSF51344">
    <property type="entry name" value="Epsilon subunit of F1F0-ATP synthase N-terminal domain"/>
    <property type="match status" value="1"/>
</dbReference>
<comment type="subunit">
    <text evidence="9">F-type ATPases have 2 components, CF(1) - the catalytic core - and CF(0) - the membrane proton channel. CF(1) has five subunits: alpha(3), beta(3), gamma(1), delta(1), epsilon(1). CF(0) has three main subunits: a, b and c.</text>
</comment>
<dbReference type="EMBL" id="QOHR01000007">
    <property type="protein sequence ID" value="REC57376.1"/>
    <property type="molecule type" value="Genomic_DNA"/>
</dbReference>
<keyword evidence="7 9" id="KW-0472">Membrane</keyword>
<dbReference type="InterPro" id="IPR024037">
    <property type="entry name" value="Alt_ATP_synth_F1_esu"/>
</dbReference>
<comment type="similarity">
    <text evidence="3 9">Belongs to the ATPase epsilon chain family.</text>
</comment>
<feature type="domain" description="ATP synthase F1 complex delta/epsilon subunit N-terminal" evidence="10">
    <location>
        <begin position="1"/>
        <end position="80"/>
    </location>
</feature>
<protein>
    <recommendedName>
        <fullName evidence="9">ATP synthase epsilon chain</fullName>
    </recommendedName>
    <alternativeName>
        <fullName evidence="9">ATP synthase F1 sector epsilon subunit</fullName>
    </alternativeName>
    <alternativeName>
        <fullName evidence="9">F-ATPase epsilon subunit</fullName>
    </alternativeName>
</protein>
<accession>A0A3D9BVG7</accession>
<dbReference type="Gene3D" id="2.60.15.10">
    <property type="entry name" value="F0F1 ATP synthase delta/epsilon subunit, N-terminal"/>
    <property type="match status" value="1"/>
</dbReference>
<proteinExistence type="inferred from homology"/>
<keyword evidence="4 9" id="KW-0813">Transport</keyword>